<reference evidence="7" key="1">
    <citation type="submission" date="2020-01" db="EMBL/GenBank/DDBJ databases">
        <title>Development of genomics and gene disruption for Polysphondylium violaceum indicates a role for the polyketide synthase stlB in stalk morphogenesis.</title>
        <authorList>
            <person name="Narita B."/>
            <person name="Kawabe Y."/>
            <person name="Kin K."/>
            <person name="Saito T."/>
            <person name="Gibbs R."/>
            <person name="Kuspa A."/>
            <person name="Muzny D."/>
            <person name="Queller D."/>
            <person name="Richards S."/>
            <person name="Strassman J."/>
            <person name="Sucgang R."/>
            <person name="Worley K."/>
            <person name="Schaap P."/>
        </authorList>
    </citation>
    <scope>NUCLEOTIDE SEQUENCE</scope>
    <source>
        <strain evidence="7">QSvi11</strain>
    </source>
</reference>
<comment type="similarity">
    <text evidence="2">Belongs to the mitochondrion-specific ribosomal protein mL49 family.</text>
</comment>
<dbReference type="InterPro" id="IPR007740">
    <property type="entry name" value="Ribosomal_mL49"/>
</dbReference>
<accession>A0A8J4PR01</accession>
<protein>
    <recommendedName>
        <fullName evidence="6">Large ribosomal subunit protein mL49</fullName>
    </recommendedName>
</protein>
<dbReference type="GO" id="GO:0003735">
    <property type="term" value="F:structural constituent of ribosome"/>
    <property type="evidence" value="ECO:0007669"/>
    <property type="project" value="InterPro"/>
</dbReference>
<evidence type="ECO:0000256" key="2">
    <source>
        <dbReference type="ARBA" id="ARBA00005677"/>
    </source>
</evidence>
<dbReference type="PANTHER" id="PTHR13477">
    <property type="entry name" value="MITOCHONDRIAL 39S RIBOSOMAL PROTEIN L49"/>
    <property type="match status" value="1"/>
</dbReference>
<dbReference type="Pfam" id="PF05046">
    <property type="entry name" value="Img2"/>
    <property type="match status" value="1"/>
</dbReference>
<keyword evidence="5" id="KW-0687">Ribonucleoprotein</keyword>
<dbReference type="PANTHER" id="PTHR13477:SF0">
    <property type="entry name" value="LARGE RIBOSOMAL SUBUNIT PROTEIN ML49"/>
    <property type="match status" value="1"/>
</dbReference>
<evidence type="ECO:0000256" key="6">
    <source>
        <dbReference type="ARBA" id="ARBA00035191"/>
    </source>
</evidence>
<evidence type="ECO:0000256" key="3">
    <source>
        <dbReference type="ARBA" id="ARBA00022980"/>
    </source>
</evidence>
<dbReference type="GO" id="GO:0006412">
    <property type="term" value="P:translation"/>
    <property type="evidence" value="ECO:0007669"/>
    <property type="project" value="InterPro"/>
</dbReference>
<organism evidence="7 8">
    <name type="scientific">Polysphondylium violaceum</name>
    <dbReference type="NCBI Taxonomy" id="133409"/>
    <lineage>
        <taxon>Eukaryota</taxon>
        <taxon>Amoebozoa</taxon>
        <taxon>Evosea</taxon>
        <taxon>Eumycetozoa</taxon>
        <taxon>Dictyostelia</taxon>
        <taxon>Dictyosteliales</taxon>
        <taxon>Dictyosteliaceae</taxon>
        <taxon>Polysphondylium</taxon>
    </lineage>
</organism>
<keyword evidence="8" id="KW-1185">Reference proteome</keyword>
<name>A0A8J4PR01_9MYCE</name>
<dbReference type="Gene3D" id="3.30.780.10">
    <property type="entry name" value="SUI1-like domain"/>
    <property type="match status" value="1"/>
</dbReference>
<evidence type="ECO:0000256" key="1">
    <source>
        <dbReference type="ARBA" id="ARBA00004173"/>
    </source>
</evidence>
<comment type="caution">
    <text evidence="7">The sequence shown here is derived from an EMBL/GenBank/DDBJ whole genome shotgun (WGS) entry which is preliminary data.</text>
</comment>
<sequence length="167" mass="19164">MMKSIFTRFSTLHSTTRIKSLNNNNNYRFFSTEAQQQQTNITEVPSKRTAPINKLYTLKTISPLQFPIEPVHSNDLIAIKPAGLKHNLPFNVQRTENGKLPVYTEIVRSQRHVYTVLRKYSGDSDVMMKEIKNIFGDSVQIVQTDSNIKIRGKHTKALRVWLSGLGF</sequence>
<dbReference type="GO" id="GO:0005762">
    <property type="term" value="C:mitochondrial large ribosomal subunit"/>
    <property type="evidence" value="ECO:0007669"/>
    <property type="project" value="TreeGrafter"/>
</dbReference>
<dbReference type="EMBL" id="AJWJ01000318">
    <property type="protein sequence ID" value="KAF2072008.1"/>
    <property type="molecule type" value="Genomic_DNA"/>
</dbReference>
<evidence type="ECO:0000256" key="4">
    <source>
        <dbReference type="ARBA" id="ARBA00023128"/>
    </source>
</evidence>
<evidence type="ECO:0000313" key="8">
    <source>
        <dbReference type="Proteomes" id="UP000695562"/>
    </source>
</evidence>
<keyword evidence="4" id="KW-0496">Mitochondrion</keyword>
<gene>
    <name evidence="7" type="ORF">CYY_006671</name>
</gene>
<proteinExistence type="inferred from homology"/>
<evidence type="ECO:0000313" key="7">
    <source>
        <dbReference type="EMBL" id="KAF2072008.1"/>
    </source>
</evidence>
<comment type="subcellular location">
    <subcellularLocation>
        <location evidence="1">Mitochondrion</location>
    </subcellularLocation>
</comment>
<dbReference type="AlphaFoldDB" id="A0A8J4PR01"/>
<evidence type="ECO:0000256" key="5">
    <source>
        <dbReference type="ARBA" id="ARBA00023274"/>
    </source>
</evidence>
<keyword evidence="3" id="KW-0689">Ribosomal protein</keyword>
<dbReference type="OrthoDB" id="19439at2759"/>
<dbReference type="Proteomes" id="UP000695562">
    <property type="component" value="Unassembled WGS sequence"/>
</dbReference>